<organism evidence="1 2">
    <name type="scientific">uncultured phage cr61_1</name>
    <dbReference type="NCBI Taxonomy" id="2986417"/>
    <lineage>
        <taxon>Viruses</taxon>
        <taxon>Duplodnaviria</taxon>
        <taxon>Heunggongvirae</taxon>
        <taxon>Uroviricota</taxon>
        <taxon>Caudoviricetes</taxon>
        <taxon>Crassvirales</taxon>
        <taxon>Suoliviridae</taxon>
        <taxon>Oafivirinae</taxon>
        <taxon>Bohxovirus</taxon>
        <taxon>Bohxovirus oralis</taxon>
    </lineage>
</organism>
<dbReference type="Proteomes" id="UP000827408">
    <property type="component" value="Segment"/>
</dbReference>
<name>A0AAE7V4N1_9CAUD</name>
<keyword evidence="2" id="KW-1185">Reference proteome</keyword>
<accession>A0AAE7V4N1</accession>
<proteinExistence type="predicted"/>
<dbReference type="KEGG" id="vg:75687022"/>
<sequence length="183" mass="20601">MNKNKSIKLNSADIINIRKNLDTTISKYYKIIRTENVMAKKAIAAGQGSGYDIKSLYNEITQMSEKRIIIKGMLMYLNMGITDFNYEDFKKTNNYAIFAAGEAKELIAQLKMIPTINPSEKAAKGKKHMGKTESFTSAKIASLIKENQLKANKFDAMLKEFNDNTSITCTDDISDKFKLELSA</sequence>
<evidence type="ECO:0000313" key="1">
    <source>
        <dbReference type="EMBL" id="QWM90598.1"/>
    </source>
</evidence>
<dbReference type="RefSeq" id="YP_010509538.1">
    <property type="nucleotide sequence ID" value="NC_067209.1"/>
</dbReference>
<gene>
    <name evidence="1" type="primary">gp_67530</name>
</gene>
<protein>
    <submittedName>
        <fullName evidence="1">Uncharacterized protein</fullName>
    </submittedName>
</protein>
<reference evidence="1 2" key="1">
    <citation type="submission" date="2021-04" db="EMBL/GenBank/DDBJ databases">
        <authorList>
            <person name="Shkoporov A.N."/>
            <person name="Stockdale S.R."/>
            <person name="Guerin E."/>
            <person name="Ross R.P."/>
            <person name="Hill C."/>
        </authorList>
    </citation>
    <scope>NUCLEOTIDE SEQUENCE [LARGE SCALE GENOMIC DNA]</scope>
    <source>
        <strain evidence="2">cr61_1</strain>
    </source>
</reference>
<evidence type="ECO:0000313" key="2">
    <source>
        <dbReference type="Proteomes" id="UP000827408"/>
    </source>
</evidence>
<dbReference type="EMBL" id="MZ130491">
    <property type="protein sequence ID" value="QWM90598.1"/>
    <property type="molecule type" value="Genomic_DNA"/>
</dbReference>
<dbReference type="GeneID" id="75687022"/>